<organism evidence="2 3">
    <name type="scientific">Sedimenticola selenatireducens</name>
    <dbReference type="NCBI Taxonomy" id="191960"/>
    <lineage>
        <taxon>Bacteria</taxon>
        <taxon>Pseudomonadati</taxon>
        <taxon>Pseudomonadota</taxon>
        <taxon>Gammaproteobacteria</taxon>
        <taxon>Chromatiales</taxon>
        <taxon>Sedimenticolaceae</taxon>
        <taxon>Sedimenticola</taxon>
    </lineage>
</organism>
<dbReference type="PANTHER" id="PTHR30154">
    <property type="entry name" value="LEUCINE-RESPONSIVE REGULATORY PROTEIN"/>
    <property type="match status" value="1"/>
</dbReference>
<dbReference type="InterPro" id="IPR019887">
    <property type="entry name" value="Tscrpt_reg_AsnC/Lrp_C"/>
</dbReference>
<accession>A0A2N6D1A0</accession>
<proteinExistence type="predicted"/>
<protein>
    <submittedName>
        <fullName evidence="2">AsnC family transcriptional regulator</fullName>
    </submittedName>
</protein>
<dbReference type="EMBL" id="PKUN01000001">
    <property type="protein sequence ID" value="PLX63471.1"/>
    <property type="molecule type" value="Genomic_DNA"/>
</dbReference>
<dbReference type="PANTHER" id="PTHR30154:SF34">
    <property type="entry name" value="TRANSCRIPTIONAL REGULATOR AZLB"/>
    <property type="match status" value="1"/>
</dbReference>
<dbReference type="STRING" id="1111735.GCA_000428045_03271"/>
<dbReference type="Pfam" id="PF01037">
    <property type="entry name" value="AsnC_trans_reg"/>
    <property type="match status" value="1"/>
</dbReference>
<dbReference type="GO" id="GO:0005829">
    <property type="term" value="C:cytosol"/>
    <property type="evidence" value="ECO:0007669"/>
    <property type="project" value="TreeGrafter"/>
</dbReference>
<evidence type="ECO:0000313" key="3">
    <source>
        <dbReference type="Proteomes" id="UP000235015"/>
    </source>
</evidence>
<dbReference type="AlphaFoldDB" id="A0A2N6D1A0"/>
<dbReference type="GO" id="GO:0043565">
    <property type="term" value="F:sequence-specific DNA binding"/>
    <property type="evidence" value="ECO:0007669"/>
    <property type="project" value="TreeGrafter"/>
</dbReference>
<evidence type="ECO:0000313" key="2">
    <source>
        <dbReference type="EMBL" id="PLX63471.1"/>
    </source>
</evidence>
<gene>
    <name evidence="2" type="ORF">C0630_00770</name>
</gene>
<dbReference type="RefSeq" id="WP_029132582.1">
    <property type="nucleotide sequence ID" value="NZ_CAXXYC010000003.1"/>
</dbReference>
<name>A0A2N6D1A0_9GAMM</name>
<comment type="caution">
    <text evidence="2">The sequence shown here is derived from an EMBL/GenBank/DDBJ whole genome shotgun (WGS) entry which is preliminary data.</text>
</comment>
<dbReference type="SUPFAM" id="SSF54909">
    <property type="entry name" value="Dimeric alpha+beta barrel"/>
    <property type="match status" value="1"/>
</dbReference>
<reference evidence="2 3" key="1">
    <citation type="submission" date="2017-11" db="EMBL/GenBank/DDBJ databases">
        <title>Genome-resolved metagenomics identifies genetic mobility, metabolic interactions, and unexpected diversity in perchlorate-reducing communities.</title>
        <authorList>
            <person name="Barnum T.P."/>
            <person name="Figueroa I.A."/>
            <person name="Carlstrom C.I."/>
            <person name="Lucas L.N."/>
            <person name="Engelbrektson A.L."/>
            <person name="Coates J.D."/>
        </authorList>
    </citation>
    <scope>NUCLEOTIDE SEQUENCE [LARGE SCALE GENOMIC DNA]</scope>
    <source>
        <strain evidence="2">BM301</strain>
    </source>
</reference>
<dbReference type="Gene3D" id="3.30.70.920">
    <property type="match status" value="1"/>
</dbReference>
<feature type="domain" description="Transcription regulator AsnC/Lrp ligand binding" evidence="1">
    <location>
        <begin position="8"/>
        <end position="76"/>
    </location>
</feature>
<evidence type="ECO:0000259" key="1">
    <source>
        <dbReference type="Pfam" id="PF01037"/>
    </source>
</evidence>
<dbReference type="InterPro" id="IPR011008">
    <property type="entry name" value="Dimeric_a/b-barrel"/>
</dbReference>
<dbReference type="Proteomes" id="UP000235015">
    <property type="component" value="Unassembled WGS sequence"/>
</dbReference>
<dbReference type="GO" id="GO:0043200">
    <property type="term" value="P:response to amino acid"/>
    <property type="evidence" value="ECO:0007669"/>
    <property type="project" value="TreeGrafter"/>
</dbReference>
<sequence length="89" mass="10043">MITSIILLNVVRTRINEIAEQLAGMDEVSEVYSVTGNYDLVAIVRVEHNDDLARLVTDQLVKIDGIEKTDTMLAFKAYSRHDLEAMFSL</sequence>